<organism evidence="2 3">
    <name type="scientific">Rhodococcus koreensis</name>
    <dbReference type="NCBI Taxonomy" id="99653"/>
    <lineage>
        <taxon>Bacteria</taxon>
        <taxon>Bacillati</taxon>
        <taxon>Actinomycetota</taxon>
        <taxon>Actinomycetes</taxon>
        <taxon>Mycobacteriales</taxon>
        <taxon>Nocardiaceae</taxon>
        <taxon>Rhodococcus</taxon>
    </lineage>
</organism>
<dbReference type="EMBL" id="FNSV01000005">
    <property type="protein sequence ID" value="SEC30581.1"/>
    <property type="molecule type" value="Genomic_DNA"/>
</dbReference>
<accession>A0A1H4RFX6</accession>
<gene>
    <name evidence="2" type="ORF">SAMN04490239_3609</name>
</gene>
<dbReference type="SUPFAM" id="SSF52402">
    <property type="entry name" value="Adenine nucleotide alpha hydrolases-like"/>
    <property type="match status" value="1"/>
</dbReference>
<dbReference type="RefSeq" id="WP_072937592.1">
    <property type="nucleotide sequence ID" value="NZ_FNSV01000005.1"/>
</dbReference>
<feature type="domain" description="UspA" evidence="1">
    <location>
        <begin position="53"/>
        <end position="114"/>
    </location>
</feature>
<evidence type="ECO:0000313" key="3">
    <source>
        <dbReference type="Proteomes" id="UP000183561"/>
    </source>
</evidence>
<sequence>MAIVVAVADNSEGTAALYAAISEARRFDTNLVVINLALHDLDVAELPTDVPIEVIERIGRDDRDPVQAVFDELATHEVSRLVLGIRHRSRVGKALLGSVTQRLILDSPVPVLAVQAEHRQP</sequence>
<name>A0A1H4RFX6_9NOCA</name>
<dbReference type="Proteomes" id="UP000183561">
    <property type="component" value="Unassembled WGS sequence"/>
</dbReference>
<proteinExistence type="predicted"/>
<dbReference type="CDD" id="cd00293">
    <property type="entry name" value="USP-like"/>
    <property type="match status" value="1"/>
</dbReference>
<keyword evidence="3" id="KW-1185">Reference proteome</keyword>
<dbReference type="Pfam" id="PF00582">
    <property type="entry name" value="Usp"/>
    <property type="match status" value="1"/>
</dbReference>
<evidence type="ECO:0000259" key="1">
    <source>
        <dbReference type="Pfam" id="PF00582"/>
    </source>
</evidence>
<evidence type="ECO:0000313" key="2">
    <source>
        <dbReference type="EMBL" id="SEC30581.1"/>
    </source>
</evidence>
<dbReference type="InterPro" id="IPR006016">
    <property type="entry name" value="UspA"/>
</dbReference>
<dbReference type="Gene3D" id="3.40.50.12370">
    <property type="match status" value="1"/>
</dbReference>
<dbReference type="AlphaFoldDB" id="A0A1H4RFX6"/>
<protein>
    <submittedName>
        <fullName evidence="2">Nucleotide-binding universal stress protein, UspA family</fullName>
    </submittedName>
</protein>
<reference evidence="3" key="1">
    <citation type="submission" date="2016-10" db="EMBL/GenBank/DDBJ databases">
        <authorList>
            <person name="Varghese N."/>
            <person name="Submissions S."/>
        </authorList>
    </citation>
    <scope>NUCLEOTIDE SEQUENCE [LARGE SCALE GENOMIC DNA]</scope>
    <source>
        <strain evidence="3">DSM 44498</strain>
    </source>
</reference>
<dbReference type="OrthoDB" id="5419113at2"/>